<evidence type="ECO:0000313" key="6">
    <source>
        <dbReference type="Proteomes" id="UP001501166"/>
    </source>
</evidence>
<dbReference type="Pfam" id="PF00392">
    <property type="entry name" value="GntR"/>
    <property type="match status" value="1"/>
</dbReference>
<dbReference type="Proteomes" id="UP001501166">
    <property type="component" value="Unassembled WGS sequence"/>
</dbReference>
<accession>A0ABN0XBD5</accession>
<comment type="caution">
    <text evidence="5">The sequence shown here is derived from an EMBL/GenBank/DDBJ whole genome shotgun (WGS) entry which is preliminary data.</text>
</comment>
<dbReference type="PROSITE" id="PS50949">
    <property type="entry name" value="HTH_GNTR"/>
    <property type="match status" value="1"/>
</dbReference>
<dbReference type="InterPro" id="IPR036388">
    <property type="entry name" value="WH-like_DNA-bd_sf"/>
</dbReference>
<evidence type="ECO:0000256" key="1">
    <source>
        <dbReference type="ARBA" id="ARBA00023015"/>
    </source>
</evidence>
<evidence type="ECO:0000256" key="2">
    <source>
        <dbReference type="ARBA" id="ARBA00023125"/>
    </source>
</evidence>
<dbReference type="Gene3D" id="1.10.10.10">
    <property type="entry name" value="Winged helix-like DNA-binding domain superfamily/Winged helix DNA-binding domain"/>
    <property type="match status" value="1"/>
</dbReference>
<keyword evidence="6" id="KW-1185">Reference proteome</keyword>
<proteinExistence type="predicted"/>
<reference evidence="5 6" key="1">
    <citation type="journal article" date="2019" name="Int. J. Syst. Evol. Microbiol.">
        <title>The Global Catalogue of Microorganisms (GCM) 10K type strain sequencing project: providing services to taxonomists for standard genome sequencing and annotation.</title>
        <authorList>
            <consortium name="The Broad Institute Genomics Platform"/>
            <consortium name="The Broad Institute Genome Sequencing Center for Infectious Disease"/>
            <person name="Wu L."/>
            <person name="Ma J."/>
        </authorList>
    </citation>
    <scope>NUCLEOTIDE SEQUENCE [LARGE SCALE GENOMIC DNA]</scope>
    <source>
        <strain evidence="5 6">JCM 12662</strain>
    </source>
</reference>
<keyword evidence="3" id="KW-0804">Transcription</keyword>
<dbReference type="PANTHER" id="PTHR38445:SF7">
    <property type="entry name" value="GNTR-FAMILY TRANSCRIPTIONAL REGULATOR"/>
    <property type="match status" value="1"/>
</dbReference>
<dbReference type="SMART" id="SM00345">
    <property type="entry name" value="HTH_GNTR"/>
    <property type="match status" value="1"/>
</dbReference>
<evidence type="ECO:0000259" key="4">
    <source>
        <dbReference type="PROSITE" id="PS50949"/>
    </source>
</evidence>
<dbReference type="RefSeq" id="WP_343754545.1">
    <property type="nucleotide sequence ID" value="NZ_BAAACW010000061.1"/>
</dbReference>
<dbReference type="CDD" id="cd07377">
    <property type="entry name" value="WHTH_GntR"/>
    <property type="match status" value="1"/>
</dbReference>
<protein>
    <submittedName>
        <fullName evidence="5">GntR family transcriptional regulator</fullName>
    </submittedName>
</protein>
<dbReference type="SUPFAM" id="SSF46785">
    <property type="entry name" value="Winged helix' DNA-binding domain"/>
    <property type="match status" value="1"/>
</dbReference>
<evidence type="ECO:0000256" key="3">
    <source>
        <dbReference type="ARBA" id="ARBA00023163"/>
    </source>
</evidence>
<keyword evidence="1" id="KW-0805">Transcription regulation</keyword>
<gene>
    <name evidence="5" type="ORF">GCM10008932_10290</name>
</gene>
<keyword evidence="2" id="KW-0238">DNA-binding</keyword>
<dbReference type="InterPro" id="IPR036390">
    <property type="entry name" value="WH_DNA-bd_sf"/>
</dbReference>
<sequence>MFIEIDTVSPEPIYTQLIKQLKKAIVKGEIEKGELLPSVRQLAGDLGVNMHTVNKAYNLLVDDTILVKSQRGYMINPSNEKPLDLEGQMQARIEDLLVDIYIHEIPSEKVKKWTEQISNELKKEW</sequence>
<evidence type="ECO:0000313" key="5">
    <source>
        <dbReference type="EMBL" id="GAA0359612.1"/>
    </source>
</evidence>
<name>A0ABN0XBD5_9LACT</name>
<feature type="domain" description="HTH gntR-type" evidence="4">
    <location>
        <begin position="11"/>
        <end position="78"/>
    </location>
</feature>
<dbReference type="PANTHER" id="PTHR38445">
    <property type="entry name" value="HTH-TYPE TRANSCRIPTIONAL REPRESSOR YTRA"/>
    <property type="match status" value="1"/>
</dbReference>
<dbReference type="InterPro" id="IPR000524">
    <property type="entry name" value="Tscrpt_reg_HTH_GntR"/>
</dbReference>
<dbReference type="EMBL" id="BAAACW010000061">
    <property type="protein sequence ID" value="GAA0359612.1"/>
    <property type="molecule type" value="Genomic_DNA"/>
</dbReference>
<organism evidence="5 6">
    <name type="scientific">Alkalibacterium iburiense</name>
    <dbReference type="NCBI Taxonomy" id="290589"/>
    <lineage>
        <taxon>Bacteria</taxon>
        <taxon>Bacillati</taxon>
        <taxon>Bacillota</taxon>
        <taxon>Bacilli</taxon>
        <taxon>Lactobacillales</taxon>
        <taxon>Carnobacteriaceae</taxon>
        <taxon>Alkalibacterium</taxon>
    </lineage>
</organism>